<proteinExistence type="predicted"/>
<name>A0A1E7EYX2_9STRA</name>
<organism evidence="8 9">
    <name type="scientific">Fragilariopsis cylindrus CCMP1102</name>
    <dbReference type="NCBI Taxonomy" id="635003"/>
    <lineage>
        <taxon>Eukaryota</taxon>
        <taxon>Sar</taxon>
        <taxon>Stramenopiles</taxon>
        <taxon>Ochrophyta</taxon>
        <taxon>Bacillariophyta</taxon>
        <taxon>Bacillariophyceae</taxon>
        <taxon>Bacillariophycidae</taxon>
        <taxon>Bacillariales</taxon>
        <taxon>Bacillariaceae</taxon>
        <taxon>Fragilariopsis</taxon>
    </lineage>
</organism>
<comment type="subcellular location">
    <subcellularLocation>
        <location evidence="1">Membrane</location>
        <topology evidence="1">Multi-pass membrane protein</topology>
    </subcellularLocation>
</comment>
<feature type="region of interest" description="Disordered" evidence="5">
    <location>
        <begin position="257"/>
        <end position="279"/>
    </location>
</feature>
<feature type="compositionally biased region" description="Low complexity" evidence="5">
    <location>
        <begin position="262"/>
        <end position="273"/>
    </location>
</feature>
<dbReference type="Proteomes" id="UP000095751">
    <property type="component" value="Unassembled WGS sequence"/>
</dbReference>
<feature type="transmembrane region" description="Helical" evidence="6">
    <location>
        <begin position="176"/>
        <end position="194"/>
    </location>
</feature>
<sequence>MTPIMMIPSETNNNKSLTKYTATATTAKPSSSSSTTTKTTTTSITDWEASVSLAKAIMGAGRVCIFALPWAFSKMGYIAGPIFLTIFLVLSVHSIGLLVECSRWMRQQQQQQQQQQETQKTTATTTTYVDIAQATFGNNGARLTYIASISASIGVCGNKDEQHEMSTSTSNSSNDVTFLVIIIWTIAMPIAVMLSSVRNPKRFATVSFWGDISVIAGMIAVLIYAFGSIGYLFLVHFLILPIESSMLVIEVEHEHDDENNKDVNNNNENNNNRNNEKNHHRRFMKVVQRTFTVCGFIGGSFGIAGYLLFGKHTQQIVLMNVVSGDNGSGIGIMATVQFLLCIDLIFTYPVVMRPSIVILDTITTSPHGRN</sequence>
<dbReference type="AlphaFoldDB" id="A0A1E7EYX2"/>
<accession>A0A1E7EYX2</accession>
<evidence type="ECO:0000256" key="1">
    <source>
        <dbReference type="ARBA" id="ARBA00004141"/>
    </source>
</evidence>
<keyword evidence="9" id="KW-1185">Reference proteome</keyword>
<evidence type="ECO:0000313" key="8">
    <source>
        <dbReference type="EMBL" id="OEU11019.1"/>
    </source>
</evidence>
<dbReference type="PANTHER" id="PTHR22950:SF349">
    <property type="entry name" value="AMINO ACID TRANSPORTER TRANSMEMBRANE DOMAIN-CONTAINING PROTEIN"/>
    <property type="match status" value="1"/>
</dbReference>
<gene>
    <name evidence="8" type="ORF">FRACYDRAFT_246122</name>
</gene>
<dbReference type="PANTHER" id="PTHR22950">
    <property type="entry name" value="AMINO ACID TRANSPORTER"/>
    <property type="match status" value="1"/>
</dbReference>
<keyword evidence="2 6" id="KW-0812">Transmembrane</keyword>
<evidence type="ECO:0000256" key="4">
    <source>
        <dbReference type="ARBA" id="ARBA00023136"/>
    </source>
</evidence>
<dbReference type="InterPro" id="IPR013057">
    <property type="entry name" value="AA_transpt_TM"/>
</dbReference>
<keyword evidence="3 6" id="KW-1133">Transmembrane helix</keyword>
<evidence type="ECO:0000256" key="5">
    <source>
        <dbReference type="SAM" id="MobiDB-lite"/>
    </source>
</evidence>
<dbReference type="Pfam" id="PF01490">
    <property type="entry name" value="Aa_trans"/>
    <property type="match status" value="2"/>
</dbReference>
<feature type="transmembrane region" description="Helical" evidence="6">
    <location>
        <begin position="78"/>
        <end position="99"/>
    </location>
</feature>
<dbReference type="InParanoid" id="A0A1E7EYX2"/>
<evidence type="ECO:0000259" key="7">
    <source>
        <dbReference type="Pfam" id="PF01490"/>
    </source>
</evidence>
<dbReference type="KEGG" id="fcy:FRACYDRAFT_246122"/>
<dbReference type="GO" id="GO:0005774">
    <property type="term" value="C:vacuolar membrane"/>
    <property type="evidence" value="ECO:0007669"/>
    <property type="project" value="TreeGrafter"/>
</dbReference>
<feature type="transmembrane region" description="Helical" evidence="6">
    <location>
        <begin position="214"/>
        <end position="239"/>
    </location>
</feature>
<protein>
    <recommendedName>
        <fullName evidence="7">Amino acid transporter transmembrane domain-containing protein</fullName>
    </recommendedName>
</protein>
<dbReference type="OrthoDB" id="1684102at2759"/>
<evidence type="ECO:0000256" key="6">
    <source>
        <dbReference type="SAM" id="Phobius"/>
    </source>
</evidence>
<feature type="domain" description="Amino acid transporter transmembrane" evidence="7">
    <location>
        <begin position="44"/>
        <end position="225"/>
    </location>
</feature>
<feature type="transmembrane region" description="Helical" evidence="6">
    <location>
        <begin position="290"/>
        <end position="309"/>
    </location>
</feature>
<evidence type="ECO:0000256" key="3">
    <source>
        <dbReference type="ARBA" id="ARBA00022989"/>
    </source>
</evidence>
<feature type="domain" description="Amino acid transporter transmembrane" evidence="7">
    <location>
        <begin position="277"/>
        <end position="363"/>
    </location>
</feature>
<keyword evidence="4 6" id="KW-0472">Membrane</keyword>
<dbReference type="EMBL" id="KV784369">
    <property type="protein sequence ID" value="OEU11019.1"/>
    <property type="molecule type" value="Genomic_DNA"/>
</dbReference>
<dbReference type="GO" id="GO:0015179">
    <property type="term" value="F:L-amino acid transmembrane transporter activity"/>
    <property type="evidence" value="ECO:0007669"/>
    <property type="project" value="TreeGrafter"/>
</dbReference>
<reference evidence="8 9" key="1">
    <citation type="submission" date="2016-09" db="EMBL/GenBank/DDBJ databases">
        <title>Extensive genetic diversity and differential bi-allelic expression allows diatom success in the polar Southern Ocean.</title>
        <authorList>
            <consortium name="DOE Joint Genome Institute"/>
            <person name="Mock T."/>
            <person name="Otillar R.P."/>
            <person name="Strauss J."/>
            <person name="Dupont C."/>
            <person name="Frickenhaus S."/>
            <person name="Maumus F."/>
            <person name="Mcmullan M."/>
            <person name="Sanges R."/>
            <person name="Schmutz J."/>
            <person name="Toseland A."/>
            <person name="Valas R."/>
            <person name="Veluchamy A."/>
            <person name="Ward B.J."/>
            <person name="Allen A."/>
            <person name="Barry K."/>
            <person name="Falciatore A."/>
            <person name="Ferrante M."/>
            <person name="Fortunato A.E."/>
            <person name="Gloeckner G."/>
            <person name="Gruber A."/>
            <person name="Hipkin R."/>
            <person name="Janech M."/>
            <person name="Kroth P."/>
            <person name="Leese F."/>
            <person name="Lindquist E."/>
            <person name="Lyon B.R."/>
            <person name="Martin J."/>
            <person name="Mayer C."/>
            <person name="Parker M."/>
            <person name="Quesneville H."/>
            <person name="Raymond J."/>
            <person name="Uhlig C."/>
            <person name="Valentin K.U."/>
            <person name="Worden A.Z."/>
            <person name="Armbrust E.V."/>
            <person name="Bowler C."/>
            <person name="Green B."/>
            <person name="Moulton V."/>
            <person name="Van Oosterhout C."/>
            <person name="Grigoriev I."/>
        </authorList>
    </citation>
    <scope>NUCLEOTIDE SEQUENCE [LARGE SCALE GENOMIC DNA]</scope>
    <source>
        <strain evidence="8 9">CCMP1102</strain>
    </source>
</reference>
<feature type="transmembrane region" description="Helical" evidence="6">
    <location>
        <begin position="329"/>
        <end position="351"/>
    </location>
</feature>
<evidence type="ECO:0000256" key="2">
    <source>
        <dbReference type="ARBA" id="ARBA00022692"/>
    </source>
</evidence>
<feature type="region of interest" description="Disordered" evidence="5">
    <location>
        <begin position="20"/>
        <end position="39"/>
    </location>
</feature>
<evidence type="ECO:0000313" key="9">
    <source>
        <dbReference type="Proteomes" id="UP000095751"/>
    </source>
</evidence>